<evidence type="ECO:0000313" key="7">
    <source>
        <dbReference type="Proteomes" id="UP000663829"/>
    </source>
</evidence>
<evidence type="ECO:0000313" key="6">
    <source>
        <dbReference type="EMBL" id="CAF3601635.1"/>
    </source>
</evidence>
<feature type="region of interest" description="Disordered" evidence="1">
    <location>
        <begin position="16"/>
        <end position="40"/>
    </location>
</feature>
<feature type="transmembrane region" description="Helical" evidence="2">
    <location>
        <begin position="243"/>
        <end position="267"/>
    </location>
</feature>
<dbReference type="AlphaFoldDB" id="A0A813TLN3"/>
<feature type="compositionally biased region" description="Low complexity" evidence="1">
    <location>
        <begin position="26"/>
        <end position="40"/>
    </location>
</feature>
<dbReference type="EMBL" id="CAJNOQ010000568">
    <property type="protein sequence ID" value="CAF0815576.1"/>
    <property type="molecule type" value="Genomic_DNA"/>
</dbReference>
<proteinExistence type="predicted"/>
<dbReference type="EMBL" id="CAJOBC010000568">
    <property type="protein sequence ID" value="CAF3601635.1"/>
    <property type="molecule type" value="Genomic_DNA"/>
</dbReference>
<dbReference type="EMBL" id="CAJNOK010000171">
    <property type="protein sequence ID" value="CAF0734321.1"/>
    <property type="molecule type" value="Genomic_DNA"/>
</dbReference>
<dbReference type="EMBL" id="CAJOBA010000171">
    <property type="protein sequence ID" value="CAF3510694.1"/>
    <property type="molecule type" value="Genomic_DNA"/>
</dbReference>
<protein>
    <submittedName>
        <fullName evidence="4">Uncharacterized protein</fullName>
    </submittedName>
</protein>
<keyword evidence="7" id="KW-1185">Reference proteome</keyword>
<comment type="caution">
    <text evidence="4">The sequence shown here is derived from an EMBL/GenBank/DDBJ whole genome shotgun (WGS) entry which is preliminary data.</text>
</comment>
<evidence type="ECO:0000313" key="4">
    <source>
        <dbReference type="EMBL" id="CAF0815576.1"/>
    </source>
</evidence>
<name>A0A813TLN3_9BILA</name>
<evidence type="ECO:0000256" key="2">
    <source>
        <dbReference type="SAM" id="Phobius"/>
    </source>
</evidence>
<sequence length="320" mass="36669">MFHLLLSRSLSWPSFLSPKPPSSTDVEPTSPISPVSESSSQNYLESNITLSKQVQLSKNKDVTQSLVKRDVSLPVLPDPKQLEILGKHYLTREDLEKLVQLRFQQETPMQRVKYYLWKDELGRYPVYARRKDYTCVGVSIIQGHIYGTYRLREMRPVYVRQTSLLKFQDRFTAERAMMQNNVVNWMKGAYRTGLLTYCGLEIILTSSLAIQAYRNKSTIFDFIPGCAFVGFLIKALHSPMGALISTGFGVVTGFGCGTLVYLANYLIDENYETLHHKSVAEWILYRENAELWGVHVDKLPEDYKPPEIPEKFGVGWHKAT</sequence>
<dbReference type="Proteomes" id="UP000681722">
    <property type="component" value="Unassembled WGS sequence"/>
</dbReference>
<reference evidence="4" key="1">
    <citation type="submission" date="2021-02" db="EMBL/GenBank/DDBJ databases">
        <authorList>
            <person name="Nowell W R."/>
        </authorList>
    </citation>
    <scope>NUCLEOTIDE SEQUENCE</scope>
</reference>
<evidence type="ECO:0000313" key="5">
    <source>
        <dbReference type="EMBL" id="CAF3510694.1"/>
    </source>
</evidence>
<keyword evidence="2" id="KW-0472">Membrane</keyword>
<dbReference type="OrthoDB" id="9979402at2759"/>
<dbReference type="Proteomes" id="UP000682733">
    <property type="component" value="Unassembled WGS sequence"/>
</dbReference>
<evidence type="ECO:0000256" key="1">
    <source>
        <dbReference type="SAM" id="MobiDB-lite"/>
    </source>
</evidence>
<dbReference type="Proteomes" id="UP000677228">
    <property type="component" value="Unassembled WGS sequence"/>
</dbReference>
<organism evidence="4 7">
    <name type="scientific">Didymodactylos carnosus</name>
    <dbReference type="NCBI Taxonomy" id="1234261"/>
    <lineage>
        <taxon>Eukaryota</taxon>
        <taxon>Metazoa</taxon>
        <taxon>Spiralia</taxon>
        <taxon>Gnathifera</taxon>
        <taxon>Rotifera</taxon>
        <taxon>Eurotatoria</taxon>
        <taxon>Bdelloidea</taxon>
        <taxon>Philodinida</taxon>
        <taxon>Philodinidae</taxon>
        <taxon>Didymodactylos</taxon>
    </lineage>
</organism>
<keyword evidence="2" id="KW-0812">Transmembrane</keyword>
<keyword evidence="2" id="KW-1133">Transmembrane helix</keyword>
<accession>A0A813TLN3</accession>
<evidence type="ECO:0000313" key="3">
    <source>
        <dbReference type="EMBL" id="CAF0734321.1"/>
    </source>
</evidence>
<dbReference type="Proteomes" id="UP000663829">
    <property type="component" value="Unassembled WGS sequence"/>
</dbReference>
<gene>
    <name evidence="4" type="ORF">GPM918_LOCUS4268</name>
    <name evidence="3" type="ORF">OVA965_LOCUS1032</name>
    <name evidence="6" type="ORF">SRO942_LOCUS4269</name>
    <name evidence="5" type="ORF">TMI583_LOCUS1033</name>
</gene>